<dbReference type="EMBL" id="LHPF02000021">
    <property type="protein sequence ID" value="PSC70244.1"/>
    <property type="molecule type" value="Genomic_DNA"/>
</dbReference>
<dbReference type="Gene3D" id="1.25.40.420">
    <property type="match status" value="1"/>
</dbReference>
<dbReference type="OrthoDB" id="45365at2759"/>
<feature type="compositionally biased region" description="Low complexity" evidence="1">
    <location>
        <begin position="402"/>
        <end position="419"/>
    </location>
</feature>
<dbReference type="InterPro" id="IPR011705">
    <property type="entry name" value="BACK"/>
</dbReference>
<dbReference type="AlphaFoldDB" id="A0A2P6V825"/>
<evidence type="ECO:0000256" key="1">
    <source>
        <dbReference type="SAM" id="MobiDB-lite"/>
    </source>
</evidence>
<dbReference type="SMART" id="SM00875">
    <property type="entry name" value="BACK"/>
    <property type="match status" value="1"/>
</dbReference>
<organism evidence="3 4">
    <name type="scientific">Micractinium conductrix</name>
    <dbReference type="NCBI Taxonomy" id="554055"/>
    <lineage>
        <taxon>Eukaryota</taxon>
        <taxon>Viridiplantae</taxon>
        <taxon>Chlorophyta</taxon>
        <taxon>core chlorophytes</taxon>
        <taxon>Trebouxiophyceae</taxon>
        <taxon>Chlorellales</taxon>
        <taxon>Chlorellaceae</taxon>
        <taxon>Chlorella clade</taxon>
        <taxon>Micractinium</taxon>
    </lineage>
</organism>
<dbReference type="PANTHER" id="PTHR45632">
    <property type="entry name" value="LD33804P"/>
    <property type="match status" value="1"/>
</dbReference>
<accession>A0A2P6V825</accession>
<feature type="region of interest" description="Disordered" evidence="1">
    <location>
        <begin position="317"/>
        <end position="353"/>
    </location>
</feature>
<feature type="region of interest" description="Disordered" evidence="1">
    <location>
        <begin position="378"/>
        <end position="430"/>
    </location>
</feature>
<name>A0A2P6V825_9CHLO</name>
<evidence type="ECO:0000313" key="4">
    <source>
        <dbReference type="Proteomes" id="UP000239649"/>
    </source>
</evidence>
<evidence type="ECO:0000313" key="3">
    <source>
        <dbReference type="EMBL" id="PSC70244.1"/>
    </source>
</evidence>
<sequence length="471" mass="48856">MSELECQEEVHGVSHGAAVVAGLVLQDLDSPAHPFTCPPTEEGLEALALLQRAVFGADSLEQRRGFTDCFLYASLGQALRAHELTTAALLDALAPHNCLSLFNAAAACGCAPLRRAARALALRSFTAAWQADPNGLMTMEEAHLLALLSSDSLQVESELEVFQALAAWTQYYRDARLPGLAPRLARCVRLATLAMPELHVLGDHPLILKDRPTNQLVALTVIHLSMGQVLHAPLGMPTNIRRRRCLRGDDAAPAQQQQQLSDADRRCCGQAGHEHGSVFEAAACAFAQQSAARADAAADVAAAGLRRLSVEGCQGGAVPAEEPAAPGSTARVAPASPPAVEAPTPTAASHAAAVPALVPTSRVRHVGIGKRVSSRRTLFGMGGDDAPGKQLQLQAGSDGDKATAAPAPPAAATHAASGSSSGGEGIMGGLRLEMSMSPNHASLRGLAAQAAAAAQPLPLTNSASRKKLRFN</sequence>
<dbReference type="STRING" id="554055.A0A2P6V825"/>
<dbReference type="PANTHER" id="PTHR45632:SF14">
    <property type="entry name" value="KELCH-LIKE PROTEIN 33"/>
    <property type="match status" value="1"/>
</dbReference>
<keyword evidence="4" id="KW-1185">Reference proteome</keyword>
<gene>
    <name evidence="3" type="ORF">C2E20_6327</name>
</gene>
<dbReference type="Proteomes" id="UP000239649">
    <property type="component" value="Unassembled WGS sequence"/>
</dbReference>
<evidence type="ECO:0000259" key="2">
    <source>
        <dbReference type="SMART" id="SM00875"/>
    </source>
</evidence>
<proteinExistence type="predicted"/>
<reference evidence="3 4" key="1">
    <citation type="journal article" date="2018" name="Plant J.">
        <title>Genome sequences of Chlorella sorokiniana UTEX 1602 and Micractinium conductrix SAG 241.80: implications to maltose excretion by a green alga.</title>
        <authorList>
            <person name="Arriola M.B."/>
            <person name="Velmurugan N."/>
            <person name="Zhang Y."/>
            <person name="Plunkett M.H."/>
            <person name="Hondzo H."/>
            <person name="Barney B.M."/>
        </authorList>
    </citation>
    <scope>NUCLEOTIDE SEQUENCE [LARGE SCALE GENOMIC DNA]</scope>
    <source>
        <strain evidence="3 4">SAG 241.80</strain>
    </source>
</reference>
<feature type="domain" description="BACK" evidence="2">
    <location>
        <begin position="98"/>
        <end position="201"/>
    </location>
</feature>
<comment type="caution">
    <text evidence="3">The sequence shown here is derived from an EMBL/GenBank/DDBJ whole genome shotgun (WGS) entry which is preliminary data.</text>
</comment>
<dbReference type="Pfam" id="PF07707">
    <property type="entry name" value="BACK"/>
    <property type="match status" value="1"/>
</dbReference>
<protein>
    <submittedName>
        <fullName evidence="3">Kelch 17</fullName>
    </submittedName>
</protein>